<dbReference type="PANTHER" id="PTHR38440">
    <property type="entry name" value="UPF0398 PROTEIN YPSA"/>
    <property type="match status" value="1"/>
</dbReference>
<dbReference type="AlphaFoldDB" id="A6P0D7"/>
<sequence>MAKGVDIFAAELVLKRRVSDARLKLICALPYENFGLHWSVTWTERYVEVIRHADLVRYISREFSYSAYQRRNEWMVDHSGRVIAVYTGESGGTRNTIVYAKQQHIPCVIITP</sequence>
<reference evidence="1 2" key="1">
    <citation type="submission" date="2007-04" db="EMBL/GenBank/DDBJ databases">
        <authorList>
            <person name="Fulton L."/>
            <person name="Clifton S."/>
            <person name="Fulton B."/>
            <person name="Xu J."/>
            <person name="Minx P."/>
            <person name="Pepin K.H."/>
            <person name="Johnson M."/>
            <person name="Thiruvilangam P."/>
            <person name="Bhonagiri V."/>
            <person name="Nash W.E."/>
            <person name="Mardis E.R."/>
            <person name="Wilson R.K."/>
        </authorList>
    </citation>
    <scope>NUCLEOTIDE SEQUENCE [LARGE SCALE GENOMIC DNA]</scope>
    <source>
        <strain evidence="1 2">ATCC 29799</strain>
    </source>
</reference>
<dbReference type="EMBL" id="AAXG02000041">
    <property type="protein sequence ID" value="EDM98287.1"/>
    <property type="molecule type" value="Genomic_DNA"/>
</dbReference>
<gene>
    <name evidence="1" type="ORF">BACCAP_03947</name>
</gene>
<dbReference type="PANTHER" id="PTHR38440:SF1">
    <property type="entry name" value="UPF0398 PROTEIN SPR0331"/>
    <property type="match status" value="1"/>
</dbReference>
<reference evidence="1 2" key="2">
    <citation type="submission" date="2007-06" db="EMBL/GenBank/DDBJ databases">
        <title>Draft genome sequence of Pseudoflavonifractor capillosus ATCC 29799.</title>
        <authorList>
            <person name="Sudarsanam P."/>
            <person name="Ley R."/>
            <person name="Guruge J."/>
            <person name="Turnbaugh P.J."/>
            <person name="Mahowald M."/>
            <person name="Liep D."/>
            <person name="Gordon J."/>
        </authorList>
    </citation>
    <scope>NUCLEOTIDE SEQUENCE [LARGE SCALE GENOMIC DNA]</scope>
    <source>
        <strain evidence="1 2">ATCC 29799</strain>
    </source>
</reference>
<name>A6P0D7_9FIRM</name>
<dbReference type="Pfam" id="PF06908">
    <property type="entry name" value="YpsA"/>
    <property type="match status" value="1"/>
</dbReference>
<dbReference type="Proteomes" id="UP000003639">
    <property type="component" value="Unassembled WGS sequence"/>
</dbReference>
<comment type="caution">
    <text evidence="1">The sequence shown here is derived from an EMBL/GenBank/DDBJ whole genome shotgun (WGS) entry which is preliminary data.</text>
</comment>
<dbReference type="STRING" id="411467.BACCAP_03947"/>
<proteinExistence type="predicted"/>
<evidence type="ECO:0000313" key="2">
    <source>
        <dbReference type="Proteomes" id="UP000003639"/>
    </source>
</evidence>
<dbReference type="eggNOG" id="COG4474">
    <property type="taxonomic scope" value="Bacteria"/>
</dbReference>
<organism evidence="1 2">
    <name type="scientific">Pseudoflavonifractor capillosus ATCC 29799</name>
    <dbReference type="NCBI Taxonomy" id="411467"/>
    <lineage>
        <taxon>Bacteria</taxon>
        <taxon>Bacillati</taxon>
        <taxon>Bacillota</taxon>
        <taxon>Clostridia</taxon>
        <taxon>Eubacteriales</taxon>
        <taxon>Oscillospiraceae</taxon>
        <taxon>Pseudoflavonifractor</taxon>
    </lineage>
</organism>
<dbReference type="InterPro" id="IPR010697">
    <property type="entry name" value="YspA"/>
</dbReference>
<accession>A6P0D7</accession>
<protein>
    <recommendedName>
        <fullName evidence="3">DUF1273 domain-containing protein</fullName>
    </recommendedName>
</protein>
<dbReference type="Gene3D" id="3.40.50.450">
    <property type="match status" value="1"/>
</dbReference>
<evidence type="ECO:0008006" key="3">
    <source>
        <dbReference type="Google" id="ProtNLM"/>
    </source>
</evidence>
<keyword evidence="2" id="KW-1185">Reference proteome</keyword>
<evidence type="ECO:0000313" key="1">
    <source>
        <dbReference type="EMBL" id="EDM98287.1"/>
    </source>
</evidence>
<dbReference type="SUPFAM" id="SSF102405">
    <property type="entry name" value="MCP/YpsA-like"/>
    <property type="match status" value="1"/>
</dbReference>